<dbReference type="EMBL" id="JBGFFX010000001">
    <property type="protein sequence ID" value="MEY8769441.1"/>
    <property type="molecule type" value="Genomic_DNA"/>
</dbReference>
<dbReference type="Pfam" id="PF03466">
    <property type="entry name" value="LysR_substrate"/>
    <property type="match status" value="1"/>
</dbReference>
<dbReference type="InterPro" id="IPR036390">
    <property type="entry name" value="WH_DNA-bd_sf"/>
</dbReference>
<protein>
    <submittedName>
        <fullName evidence="6">LysR family transcriptional regulator</fullName>
    </submittedName>
</protein>
<comment type="caution">
    <text evidence="6">The sequence shown here is derived from an EMBL/GenBank/DDBJ whole genome shotgun (WGS) entry which is preliminary data.</text>
</comment>
<dbReference type="InterPro" id="IPR005119">
    <property type="entry name" value="LysR_subst-bd"/>
</dbReference>
<feature type="domain" description="HTH lysR-type" evidence="5">
    <location>
        <begin position="1"/>
        <end position="58"/>
    </location>
</feature>
<name>A0ABV4E3K2_9GAMM</name>
<dbReference type="PROSITE" id="PS50931">
    <property type="entry name" value="HTH_LYSR"/>
    <property type="match status" value="1"/>
</dbReference>
<keyword evidence="3" id="KW-0238">DNA-binding</keyword>
<dbReference type="SUPFAM" id="SSF53850">
    <property type="entry name" value="Periplasmic binding protein-like II"/>
    <property type="match status" value="1"/>
</dbReference>
<dbReference type="Proteomes" id="UP001565243">
    <property type="component" value="Unassembled WGS sequence"/>
</dbReference>
<organism evidence="6 7">
    <name type="scientific">Erwinia aeris</name>
    <dbReference type="NCBI Taxonomy" id="3239803"/>
    <lineage>
        <taxon>Bacteria</taxon>
        <taxon>Pseudomonadati</taxon>
        <taxon>Pseudomonadota</taxon>
        <taxon>Gammaproteobacteria</taxon>
        <taxon>Enterobacterales</taxon>
        <taxon>Erwiniaceae</taxon>
        <taxon>Erwinia</taxon>
    </lineage>
</organism>
<sequence length="290" mass="31418">MNLKDVEVFCAIVAVGNLTRAARTLGSTAMTVSRRLALLESELGVRLLQRTTRAVSLTSEGEEFLPYARAMVEAEQTAKNMFSAGATGAFGLLRVTAPSGFGRRNVLPLLPELMAANPQMKVELNLSEDAVDIVAQGYDIAIRIAPLRDSRLVAHRLADNPRVLCASPAYLQRNGAPKLLADLKNHACLRLSALPWWLFENQGGAVSYTPDARFSCSSVEGVREMCVAGAGIAQLTALDIREEAARGELVPLMLEDMAMPALAVWALLPTRRYTPRRVTAFLAVLKQSLG</sequence>
<evidence type="ECO:0000256" key="4">
    <source>
        <dbReference type="ARBA" id="ARBA00023163"/>
    </source>
</evidence>
<dbReference type="PANTHER" id="PTHR30537:SF5">
    <property type="entry name" value="HTH-TYPE TRANSCRIPTIONAL ACTIVATOR TTDR-RELATED"/>
    <property type="match status" value="1"/>
</dbReference>
<keyword evidence="4" id="KW-0804">Transcription</keyword>
<evidence type="ECO:0000313" key="6">
    <source>
        <dbReference type="EMBL" id="MEY8769441.1"/>
    </source>
</evidence>
<dbReference type="Gene3D" id="1.10.10.10">
    <property type="entry name" value="Winged helix-like DNA-binding domain superfamily/Winged helix DNA-binding domain"/>
    <property type="match status" value="1"/>
</dbReference>
<reference evidence="6 7" key="1">
    <citation type="submission" date="2024-07" db="EMBL/GenBank/DDBJ databases">
        <authorList>
            <person name="Hebao G."/>
        </authorList>
    </citation>
    <scope>NUCLEOTIDE SEQUENCE [LARGE SCALE GENOMIC DNA]</scope>
    <source>
        <strain evidence="6 7">ACCC 02193</strain>
    </source>
</reference>
<keyword evidence="2" id="KW-0805">Transcription regulation</keyword>
<dbReference type="PANTHER" id="PTHR30537">
    <property type="entry name" value="HTH-TYPE TRANSCRIPTIONAL REGULATOR"/>
    <property type="match status" value="1"/>
</dbReference>
<dbReference type="Pfam" id="PF00126">
    <property type="entry name" value="HTH_1"/>
    <property type="match status" value="1"/>
</dbReference>
<evidence type="ECO:0000256" key="2">
    <source>
        <dbReference type="ARBA" id="ARBA00023015"/>
    </source>
</evidence>
<evidence type="ECO:0000259" key="5">
    <source>
        <dbReference type="PROSITE" id="PS50931"/>
    </source>
</evidence>
<dbReference type="Gene3D" id="3.40.190.290">
    <property type="match status" value="1"/>
</dbReference>
<dbReference type="RefSeq" id="WP_369894781.1">
    <property type="nucleotide sequence ID" value="NZ_JBGFFX010000001.1"/>
</dbReference>
<dbReference type="CDD" id="cd08422">
    <property type="entry name" value="PBP2_CrgA_like"/>
    <property type="match status" value="1"/>
</dbReference>
<evidence type="ECO:0000256" key="3">
    <source>
        <dbReference type="ARBA" id="ARBA00023125"/>
    </source>
</evidence>
<dbReference type="SUPFAM" id="SSF46785">
    <property type="entry name" value="Winged helix' DNA-binding domain"/>
    <property type="match status" value="1"/>
</dbReference>
<proteinExistence type="inferred from homology"/>
<comment type="similarity">
    <text evidence="1">Belongs to the LysR transcriptional regulatory family.</text>
</comment>
<dbReference type="InterPro" id="IPR036388">
    <property type="entry name" value="WH-like_DNA-bd_sf"/>
</dbReference>
<evidence type="ECO:0000313" key="7">
    <source>
        <dbReference type="Proteomes" id="UP001565243"/>
    </source>
</evidence>
<dbReference type="InterPro" id="IPR000847">
    <property type="entry name" value="LysR_HTH_N"/>
</dbReference>
<dbReference type="InterPro" id="IPR058163">
    <property type="entry name" value="LysR-type_TF_proteobact-type"/>
</dbReference>
<accession>A0ABV4E3K2</accession>
<keyword evidence="7" id="KW-1185">Reference proteome</keyword>
<gene>
    <name evidence="6" type="ORF">AB6T85_03170</name>
</gene>
<evidence type="ECO:0000256" key="1">
    <source>
        <dbReference type="ARBA" id="ARBA00009437"/>
    </source>
</evidence>